<dbReference type="EMBL" id="AP023355">
    <property type="protein sequence ID" value="BCJ34519.1"/>
    <property type="molecule type" value="Genomic_DNA"/>
</dbReference>
<keyword evidence="2" id="KW-1133">Transmembrane helix</keyword>
<name>A0A7R7HWZ2_9ACTN</name>
<gene>
    <name evidence="3" type="ORF">Athai_20220</name>
</gene>
<accession>A0A7R7HWZ2</accession>
<evidence type="ECO:0000313" key="3">
    <source>
        <dbReference type="EMBL" id="BCJ34519.1"/>
    </source>
</evidence>
<sequence>MGGVFSRPVRTVGWLVIAILMTVVFTAVGIFQAHTYFSGETVTAHVDRCQTRRVHSRHGSHNETDCYGTWKTADGQQHDGEIPGADSNSDEGKDVQLRALGDDVVEDSSLGALWPLGVAALGVVLSVAAGFAVRRSLRGFRGGILAGGFGRGRRPPTQYGPPPPPYGQPSAPYPPAGAPPAGQPGAPQYGQPPGYGAPQYGPPGQYGAPQHGQQPPPQYGTRPQAGPVPGQYGAGAPRADPTGSPPPGGYPPSSPGYPTR</sequence>
<feature type="transmembrane region" description="Helical" evidence="2">
    <location>
        <begin position="112"/>
        <end position="133"/>
    </location>
</feature>
<dbReference type="Proteomes" id="UP000611640">
    <property type="component" value="Chromosome"/>
</dbReference>
<feature type="compositionally biased region" description="Low complexity" evidence="1">
    <location>
        <begin position="183"/>
        <end position="213"/>
    </location>
</feature>
<feature type="compositionally biased region" description="Pro residues" evidence="1">
    <location>
        <begin position="243"/>
        <end position="260"/>
    </location>
</feature>
<keyword evidence="2" id="KW-0812">Transmembrane</keyword>
<feature type="compositionally biased region" description="Pro residues" evidence="1">
    <location>
        <begin position="158"/>
        <end position="182"/>
    </location>
</feature>
<dbReference type="KEGG" id="atl:Athai_20220"/>
<proteinExistence type="predicted"/>
<dbReference type="AlphaFoldDB" id="A0A7R7HWZ2"/>
<evidence type="ECO:0000256" key="2">
    <source>
        <dbReference type="SAM" id="Phobius"/>
    </source>
</evidence>
<reference evidence="3 4" key="1">
    <citation type="submission" date="2020-08" db="EMBL/GenBank/DDBJ databases">
        <title>Whole genome shotgun sequence of Actinocatenispora thailandica NBRC 105041.</title>
        <authorList>
            <person name="Komaki H."/>
            <person name="Tamura T."/>
        </authorList>
    </citation>
    <scope>NUCLEOTIDE SEQUENCE [LARGE SCALE GENOMIC DNA]</scope>
    <source>
        <strain evidence="3 4">NBRC 105041</strain>
    </source>
</reference>
<feature type="transmembrane region" description="Helical" evidence="2">
    <location>
        <begin position="12"/>
        <end position="31"/>
    </location>
</feature>
<keyword evidence="2" id="KW-0472">Membrane</keyword>
<keyword evidence="4" id="KW-1185">Reference proteome</keyword>
<feature type="region of interest" description="Disordered" evidence="1">
    <location>
        <begin position="145"/>
        <end position="260"/>
    </location>
</feature>
<protein>
    <submittedName>
        <fullName evidence="3">Uncharacterized protein</fullName>
    </submittedName>
</protein>
<organism evidence="3 4">
    <name type="scientific">Actinocatenispora thailandica</name>
    <dbReference type="NCBI Taxonomy" id="227318"/>
    <lineage>
        <taxon>Bacteria</taxon>
        <taxon>Bacillati</taxon>
        <taxon>Actinomycetota</taxon>
        <taxon>Actinomycetes</taxon>
        <taxon>Micromonosporales</taxon>
        <taxon>Micromonosporaceae</taxon>
        <taxon>Actinocatenispora</taxon>
    </lineage>
</organism>
<evidence type="ECO:0000256" key="1">
    <source>
        <dbReference type="SAM" id="MobiDB-lite"/>
    </source>
</evidence>
<evidence type="ECO:0000313" key="4">
    <source>
        <dbReference type="Proteomes" id="UP000611640"/>
    </source>
</evidence>